<dbReference type="Proteomes" id="UP001549291">
    <property type="component" value="Unassembled WGS sequence"/>
</dbReference>
<comment type="subcellular location">
    <subcellularLocation>
        <location evidence="1 7">Cytoplasm</location>
    </subcellularLocation>
</comment>
<feature type="domain" description="CSD" evidence="8">
    <location>
        <begin position="6"/>
        <end position="71"/>
    </location>
</feature>
<evidence type="ECO:0000259" key="8">
    <source>
        <dbReference type="PROSITE" id="PS51857"/>
    </source>
</evidence>
<name>A0ABV2RSP0_BRAJP</name>
<dbReference type="PANTHER" id="PTHR46565:SF20">
    <property type="entry name" value="COLD SHOCK DOMAIN-CONTAINING PROTEIN 4"/>
    <property type="match status" value="1"/>
</dbReference>
<dbReference type="InterPro" id="IPR019844">
    <property type="entry name" value="CSD_CS"/>
</dbReference>
<evidence type="ECO:0000256" key="2">
    <source>
        <dbReference type="ARBA" id="ARBA00022490"/>
    </source>
</evidence>
<keyword evidence="2" id="KW-0963">Cytoplasm</keyword>
<dbReference type="InterPro" id="IPR012156">
    <property type="entry name" value="Cold_shock_CspA"/>
</dbReference>
<dbReference type="InterPro" id="IPR002059">
    <property type="entry name" value="CSP_DNA-bd"/>
</dbReference>
<dbReference type="InterPro" id="IPR012340">
    <property type="entry name" value="NA-bd_OB-fold"/>
</dbReference>
<sequence length="80" mass="8560">MPGGILANGFVVWFNRFKGYGFIRPDGGGKDIFVHMSAVEEAGLPTLIQGQSVSYELVSVEGKVTAGQLRVATRESKSAE</sequence>
<dbReference type="Pfam" id="PF00313">
    <property type="entry name" value="CSD"/>
    <property type="match status" value="1"/>
</dbReference>
<evidence type="ECO:0000256" key="3">
    <source>
        <dbReference type="ARBA" id="ARBA00023015"/>
    </source>
</evidence>
<keyword evidence="10" id="KW-1185">Reference proteome</keyword>
<comment type="caution">
    <text evidence="9">The sequence shown here is derived from an EMBL/GenBank/DDBJ whole genome shotgun (WGS) entry which is preliminary data.</text>
</comment>
<dbReference type="PRINTS" id="PR00050">
    <property type="entry name" value="COLDSHOCK"/>
</dbReference>
<keyword evidence="4" id="KW-0238">DNA-binding</keyword>
<organism evidence="9 10">
    <name type="scientific">Bradyrhizobium japonicum</name>
    <dbReference type="NCBI Taxonomy" id="375"/>
    <lineage>
        <taxon>Bacteria</taxon>
        <taxon>Pseudomonadati</taxon>
        <taxon>Pseudomonadota</taxon>
        <taxon>Alphaproteobacteria</taxon>
        <taxon>Hyphomicrobiales</taxon>
        <taxon>Nitrobacteraceae</taxon>
        <taxon>Bradyrhizobium</taxon>
    </lineage>
</organism>
<dbReference type="RefSeq" id="WP_429798360.1">
    <property type="nucleotide sequence ID" value="NZ_CP066351.1"/>
</dbReference>
<dbReference type="PROSITE" id="PS00352">
    <property type="entry name" value="CSD_1"/>
    <property type="match status" value="1"/>
</dbReference>
<evidence type="ECO:0000256" key="4">
    <source>
        <dbReference type="ARBA" id="ARBA00023125"/>
    </source>
</evidence>
<evidence type="ECO:0000313" key="9">
    <source>
        <dbReference type="EMBL" id="MET4719924.1"/>
    </source>
</evidence>
<evidence type="ECO:0000256" key="7">
    <source>
        <dbReference type="RuleBase" id="RU000408"/>
    </source>
</evidence>
<dbReference type="Gene3D" id="2.40.50.140">
    <property type="entry name" value="Nucleic acid-binding proteins"/>
    <property type="match status" value="1"/>
</dbReference>
<dbReference type="PIRSF" id="PIRSF002599">
    <property type="entry name" value="Cold_shock_A"/>
    <property type="match status" value="1"/>
</dbReference>
<dbReference type="CDD" id="cd04458">
    <property type="entry name" value="CSP_CDS"/>
    <property type="match status" value="1"/>
</dbReference>
<dbReference type="EMBL" id="JBEPTQ010000002">
    <property type="protein sequence ID" value="MET4719924.1"/>
    <property type="molecule type" value="Genomic_DNA"/>
</dbReference>
<dbReference type="SMART" id="SM00357">
    <property type="entry name" value="CSP"/>
    <property type="match status" value="1"/>
</dbReference>
<dbReference type="InterPro" id="IPR011129">
    <property type="entry name" value="CSD"/>
</dbReference>
<dbReference type="PANTHER" id="PTHR46565">
    <property type="entry name" value="COLD SHOCK DOMAIN PROTEIN 2"/>
    <property type="match status" value="1"/>
</dbReference>
<evidence type="ECO:0000313" key="10">
    <source>
        <dbReference type="Proteomes" id="UP001549291"/>
    </source>
</evidence>
<gene>
    <name evidence="9" type="ORF">ABIF63_004030</name>
</gene>
<proteinExistence type="predicted"/>
<dbReference type="PROSITE" id="PS51857">
    <property type="entry name" value="CSD_2"/>
    <property type="match status" value="1"/>
</dbReference>
<evidence type="ECO:0000256" key="5">
    <source>
        <dbReference type="ARBA" id="ARBA00023159"/>
    </source>
</evidence>
<keyword evidence="5" id="KW-0010">Activator</keyword>
<evidence type="ECO:0000256" key="1">
    <source>
        <dbReference type="ARBA" id="ARBA00004496"/>
    </source>
</evidence>
<keyword evidence="6" id="KW-0804">Transcription</keyword>
<reference evidence="9 10" key="1">
    <citation type="submission" date="2024-06" db="EMBL/GenBank/DDBJ databases">
        <title>Genomic Encyclopedia of Type Strains, Phase V (KMG-V): Genome sequencing to study the core and pangenomes of soil and plant-associated prokaryotes.</title>
        <authorList>
            <person name="Whitman W."/>
        </authorList>
    </citation>
    <scope>NUCLEOTIDE SEQUENCE [LARGE SCALE GENOMIC DNA]</scope>
    <source>
        <strain evidence="9 10">USDA 160</strain>
    </source>
</reference>
<protein>
    <submittedName>
        <fullName evidence="9">CspA family cold shock protein</fullName>
    </submittedName>
</protein>
<dbReference type="SUPFAM" id="SSF50249">
    <property type="entry name" value="Nucleic acid-binding proteins"/>
    <property type="match status" value="1"/>
</dbReference>
<evidence type="ECO:0000256" key="6">
    <source>
        <dbReference type="ARBA" id="ARBA00023163"/>
    </source>
</evidence>
<keyword evidence="3" id="KW-0805">Transcription regulation</keyword>
<accession>A0ABV2RSP0</accession>